<keyword evidence="16" id="KW-1185">Reference proteome</keyword>
<feature type="transmembrane region" description="Helical" evidence="13">
    <location>
        <begin position="43"/>
        <end position="61"/>
    </location>
</feature>
<evidence type="ECO:0000256" key="13">
    <source>
        <dbReference type="SAM" id="Phobius"/>
    </source>
</evidence>
<evidence type="ECO:0000259" key="14">
    <source>
        <dbReference type="PROSITE" id="PS50109"/>
    </source>
</evidence>
<dbReference type="GO" id="GO:0071555">
    <property type="term" value="P:cell wall organization"/>
    <property type="evidence" value="ECO:0007669"/>
    <property type="project" value="InterPro"/>
</dbReference>
<keyword evidence="7" id="KW-0547">Nucleotide-binding</keyword>
<keyword evidence="8" id="KW-0418">Kinase</keyword>
<feature type="transmembrane region" description="Helical" evidence="13">
    <location>
        <begin position="168"/>
        <end position="189"/>
    </location>
</feature>
<evidence type="ECO:0000256" key="11">
    <source>
        <dbReference type="ARBA" id="ARBA00023012"/>
    </source>
</evidence>
<dbReference type="Gene3D" id="3.30.565.10">
    <property type="entry name" value="Histidine kinase-like ATPase, C-terminal domain"/>
    <property type="match status" value="1"/>
</dbReference>
<dbReference type="PROSITE" id="PS50109">
    <property type="entry name" value="HIS_KIN"/>
    <property type="match status" value="1"/>
</dbReference>
<dbReference type="Pfam" id="PF02518">
    <property type="entry name" value="HATPase_c"/>
    <property type="match status" value="1"/>
</dbReference>
<dbReference type="InterPro" id="IPR036890">
    <property type="entry name" value="HATPase_C_sf"/>
</dbReference>
<evidence type="ECO:0000256" key="12">
    <source>
        <dbReference type="ARBA" id="ARBA00023136"/>
    </source>
</evidence>
<evidence type="ECO:0000256" key="4">
    <source>
        <dbReference type="ARBA" id="ARBA00022475"/>
    </source>
</evidence>
<comment type="caution">
    <text evidence="15">The sequence shown here is derived from an EMBL/GenBank/DDBJ whole genome shotgun (WGS) entry which is preliminary data.</text>
</comment>
<dbReference type="GO" id="GO:0000155">
    <property type="term" value="F:phosphorelay sensor kinase activity"/>
    <property type="evidence" value="ECO:0007669"/>
    <property type="project" value="InterPro"/>
</dbReference>
<accession>A0A9C7G7R8</accession>
<dbReference type="AlphaFoldDB" id="A0A9C7G7R8"/>
<dbReference type="PANTHER" id="PTHR43065:SF46">
    <property type="entry name" value="C4-DICARBOXYLATE TRANSPORT SENSOR PROTEIN DCTB"/>
    <property type="match status" value="1"/>
</dbReference>
<comment type="subcellular location">
    <subcellularLocation>
        <location evidence="2">Cell membrane</location>
        <topology evidence="2">Multi-pass membrane protein</topology>
    </subcellularLocation>
</comment>
<feature type="transmembrane region" description="Helical" evidence="13">
    <location>
        <begin position="12"/>
        <end position="31"/>
    </location>
</feature>
<evidence type="ECO:0000256" key="10">
    <source>
        <dbReference type="ARBA" id="ARBA00022989"/>
    </source>
</evidence>
<keyword evidence="9" id="KW-0067">ATP-binding</keyword>
<name>A0A9C7G7R8_9BACI</name>
<dbReference type="SMART" id="SM00387">
    <property type="entry name" value="HATPase_c"/>
    <property type="match status" value="1"/>
</dbReference>
<evidence type="ECO:0000256" key="3">
    <source>
        <dbReference type="ARBA" id="ARBA00012438"/>
    </source>
</evidence>
<keyword evidence="6 13" id="KW-0812">Transmembrane</keyword>
<dbReference type="PANTHER" id="PTHR43065">
    <property type="entry name" value="SENSOR HISTIDINE KINASE"/>
    <property type="match status" value="1"/>
</dbReference>
<evidence type="ECO:0000256" key="9">
    <source>
        <dbReference type="ARBA" id="ARBA00022840"/>
    </source>
</evidence>
<dbReference type="GO" id="GO:0005524">
    <property type="term" value="F:ATP binding"/>
    <property type="evidence" value="ECO:0007669"/>
    <property type="project" value="UniProtKB-KW"/>
</dbReference>
<evidence type="ECO:0000256" key="1">
    <source>
        <dbReference type="ARBA" id="ARBA00000085"/>
    </source>
</evidence>
<keyword evidence="12 13" id="KW-0472">Membrane</keyword>
<keyword evidence="5 15" id="KW-0808">Transferase</keyword>
<evidence type="ECO:0000256" key="8">
    <source>
        <dbReference type="ARBA" id="ARBA00022777"/>
    </source>
</evidence>
<evidence type="ECO:0000256" key="6">
    <source>
        <dbReference type="ARBA" id="ARBA00022692"/>
    </source>
</evidence>
<evidence type="ECO:0000313" key="15">
    <source>
        <dbReference type="EMBL" id="CAG9607225.1"/>
    </source>
</evidence>
<feature type="transmembrane region" description="Helical" evidence="13">
    <location>
        <begin position="138"/>
        <end position="156"/>
    </location>
</feature>
<evidence type="ECO:0000313" key="16">
    <source>
        <dbReference type="Proteomes" id="UP000789845"/>
    </source>
</evidence>
<evidence type="ECO:0000256" key="7">
    <source>
        <dbReference type="ARBA" id="ARBA00022741"/>
    </source>
</evidence>
<gene>
    <name evidence="15" type="primary">sasA_5</name>
    <name evidence="15" type="ORF">NEOCIP111885_00915</name>
</gene>
<dbReference type="PRINTS" id="PR00344">
    <property type="entry name" value="BCTRLSENSOR"/>
</dbReference>
<dbReference type="InterPro" id="IPR005467">
    <property type="entry name" value="His_kinase_dom"/>
</dbReference>
<dbReference type="Proteomes" id="UP000789845">
    <property type="component" value="Unassembled WGS sequence"/>
</dbReference>
<dbReference type="InterPro" id="IPR004358">
    <property type="entry name" value="Sig_transdc_His_kin-like_C"/>
</dbReference>
<dbReference type="SUPFAM" id="SSF55874">
    <property type="entry name" value="ATPase domain of HSP90 chaperone/DNA topoisomerase II/histidine kinase"/>
    <property type="match status" value="1"/>
</dbReference>
<evidence type="ECO:0000256" key="5">
    <source>
        <dbReference type="ARBA" id="ARBA00022679"/>
    </source>
</evidence>
<reference evidence="15" key="1">
    <citation type="submission" date="2021-10" db="EMBL/GenBank/DDBJ databases">
        <authorList>
            <person name="Criscuolo A."/>
        </authorList>
    </citation>
    <scope>NUCLEOTIDE SEQUENCE</scope>
    <source>
        <strain evidence="15">CIP111885</strain>
    </source>
</reference>
<keyword evidence="10 13" id="KW-1133">Transmembrane helix</keyword>
<sequence length="428" mass="48758">MIFADVQFPIELWLFQILIILFPMLLFQSYFRKKIQSTNQRNLVLGILCGLSILLCMSAPVSINNGYILDFRYIPLILAFLYGGYRIGIILSVMILGYRLYLLGMDGFYFVLAVNTLLATIIYFTHHHYKNYSYNVKVAYSFGLITFTIFTFAIGSQSLNNFTKLSTGLGLWGSFLLLNIITMFMTIYINESLREMELIHYEVSEFEKMHLISQFSISIAQQVQLPITKVQETLGILQHGDTITNQTLYQLKTGLDELASANKILDDYLVLATNSEKEERLLNIHEEMEHILKCVHTYALIHQVELSYIPSFEKELYIKGNRSQFQQALLNFIKNGIEAIKQNGKLEIAIHEMLESIYFVIEDNGKGMNKEQLNKLGGPLKSHKENGTGLGTMLAYNIIHSMSGKIDVSSEKGKGTTFSIILPKAKKA</sequence>
<proteinExistence type="predicted"/>
<dbReference type="GO" id="GO:0005886">
    <property type="term" value="C:plasma membrane"/>
    <property type="evidence" value="ECO:0007669"/>
    <property type="project" value="UniProtKB-SubCell"/>
</dbReference>
<dbReference type="InterPro" id="IPR011620">
    <property type="entry name" value="Sig_transdc_His_kinase_LytS_TM"/>
</dbReference>
<keyword evidence="4" id="KW-1003">Cell membrane</keyword>
<feature type="domain" description="Histidine kinase" evidence="14">
    <location>
        <begin position="218"/>
        <end position="426"/>
    </location>
</feature>
<feature type="transmembrane region" description="Helical" evidence="13">
    <location>
        <begin position="73"/>
        <end position="96"/>
    </location>
</feature>
<dbReference type="Pfam" id="PF07694">
    <property type="entry name" value="5TM-5TMR_LYT"/>
    <property type="match status" value="1"/>
</dbReference>
<protein>
    <recommendedName>
        <fullName evidence="3">histidine kinase</fullName>
        <ecNumber evidence="3">2.7.13.3</ecNumber>
    </recommendedName>
</protein>
<dbReference type="InterPro" id="IPR003594">
    <property type="entry name" value="HATPase_dom"/>
</dbReference>
<evidence type="ECO:0000256" key="2">
    <source>
        <dbReference type="ARBA" id="ARBA00004651"/>
    </source>
</evidence>
<comment type="catalytic activity">
    <reaction evidence="1">
        <text>ATP + protein L-histidine = ADP + protein N-phospho-L-histidine.</text>
        <dbReference type="EC" id="2.7.13.3"/>
    </reaction>
</comment>
<dbReference type="EMBL" id="CAKJTG010000004">
    <property type="protein sequence ID" value="CAG9607225.1"/>
    <property type="molecule type" value="Genomic_DNA"/>
</dbReference>
<dbReference type="EC" id="2.7.13.3" evidence="3"/>
<organism evidence="15 16">
    <name type="scientific">Pseudoneobacillus rhizosphaerae</name>
    <dbReference type="NCBI Taxonomy" id="2880968"/>
    <lineage>
        <taxon>Bacteria</taxon>
        <taxon>Bacillati</taxon>
        <taxon>Bacillota</taxon>
        <taxon>Bacilli</taxon>
        <taxon>Bacillales</taxon>
        <taxon>Bacillaceae</taxon>
        <taxon>Pseudoneobacillus</taxon>
    </lineage>
</organism>
<feature type="transmembrane region" description="Helical" evidence="13">
    <location>
        <begin position="108"/>
        <end position="126"/>
    </location>
</feature>
<keyword evidence="11" id="KW-0902">Two-component regulatory system</keyword>